<accession>A0A7J6KFT0</accession>
<name>A0A7J6KFT0_TOXGO</name>
<dbReference type="Proteomes" id="UP000557509">
    <property type="component" value="Unassembled WGS sequence"/>
</dbReference>
<proteinExistence type="predicted"/>
<dbReference type="AlphaFoldDB" id="A0A7J6KFT0"/>
<organism evidence="2 3">
    <name type="scientific">Toxoplasma gondii</name>
    <dbReference type="NCBI Taxonomy" id="5811"/>
    <lineage>
        <taxon>Eukaryota</taxon>
        <taxon>Sar</taxon>
        <taxon>Alveolata</taxon>
        <taxon>Apicomplexa</taxon>
        <taxon>Conoidasida</taxon>
        <taxon>Coccidia</taxon>
        <taxon>Eucoccidiorida</taxon>
        <taxon>Eimeriorina</taxon>
        <taxon>Sarcocystidae</taxon>
        <taxon>Toxoplasma</taxon>
    </lineage>
</organism>
<evidence type="ECO:0000313" key="2">
    <source>
        <dbReference type="EMBL" id="KAF4646007.1"/>
    </source>
</evidence>
<evidence type="ECO:0000256" key="1">
    <source>
        <dbReference type="SAM" id="MobiDB-lite"/>
    </source>
</evidence>
<comment type="caution">
    <text evidence="2">The sequence shown here is derived from an EMBL/GenBank/DDBJ whole genome shotgun (WGS) entry which is preliminary data.</text>
</comment>
<gene>
    <name evidence="2" type="ORF">TGRH88_022830</name>
</gene>
<keyword evidence="3" id="KW-1185">Reference proteome</keyword>
<reference evidence="2 3" key="1">
    <citation type="submission" date="2020-03" db="EMBL/GenBank/DDBJ databases">
        <title>Genome sequence of Toxoplasma gondii RH-88 strain.</title>
        <authorList>
            <person name="Lorenzi H.A."/>
            <person name="Venepally P."/>
            <person name="Rozenberg A."/>
            <person name="Sibley D."/>
        </authorList>
    </citation>
    <scope>NUCLEOTIDE SEQUENCE [LARGE SCALE GENOMIC DNA]</scope>
    <source>
        <strain evidence="2 3">RH-88</strain>
    </source>
</reference>
<feature type="region of interest" description="Disordered" evidence="1">
    <location>
        <begin position="1"/>
        <end position="32"/>
    </location>
</feature>
<dbReference type="EMBL" id="JAAUHK010000186">
    <property type="protein sequence ID" value="KAF4646007.1"/>
    <property type="molecule type" value="Genomic_DNA"/>
</dbReference>
<protein>
    <submittedName>
        <fullName evidence="2">Uncharacterized protein</fullName>
    </submittedName>
</protein>
<sequence length="104" mass="11306">MHWSCNSTGVDDPLRARTGPGERSGQSPLSPLQPCTLQLPVSVESSISVRCATFFSPLGFPGECTAAASRDKQYIRSQQDAAGSEKRYLARVYSFRLPSAVRGR</sequence>
<evidence type="ECO:0000313" key="3">
    <source>
        <dbReference type="Proteomes" id="UP000557509"/>
    </source>
</evidence>